<keyword evidence="7" id="KW-0132">Cell division</keyword>
<dbReference type="Pfam" id="PF03717">
    <property type="entry name" value="PBP_dimer"/>
    <property type="match status" value="1"/>
</dbReference>
<gene>
    <name evidence="7" type="ORF">CSO01_13340</name>
</gene>
<accession>A0A512PBN5</accession>
<evidence type="ECO:0000256" key="4">
    <source>
        <dbReference type="SAM" id="MobiDB-lite"/>
    </source>
</evidence>
<dbReference type="OrthoDB" id="9789078at2"/>
<dbReference type="InterPro" id="IPR005311">
    <property type="entry name" value="PBP_dimer"/>
</dbReference>
<dbReference type="GO" id="GO:0051301">
    <property type="term" value="P:cell division"/>
    <property type="evidence" value="ECO:0007669"/>
    <property type="project" value="UniProtKB-KW"/>
</dbReference>
<name>A0A512PBN5_9CELL</name>
<proteinExistence type="inferred from homology"/>
<keyword evidence="3" id="KW-0472">Membrane</keyword>
<dbReference type="EMBL" id="BKAL01000003">
    <property type="protein sequence ID" value="GEP68619.1"/>
    <property type="molecule type" value="Genomic_DNA"/>
</dbReference>
<keyword evidence="8" id="KW-1185">Reference proteome</keyword>
<dbReference type="InterPro" id="IPR001460">
    <property type="entry name" value="PCN-bd_Tpept"/>
</dbReference>
<dbReference type="PANTHER" id="PTHR30627">
    <property type="entry name" value="PEPTIDOGLYCAN D,D-TRANSPEPTIDASE"/>
    <property type="match status" value="1"/>
</dbReference>
<organism evidence="7 8">
    <name type="scientific">Cellulomonas soli</name>
    <dbReference type="NCBI Taxonomy" id="931535"/>
    <lineage>
        <taxon>Bacteria</taxon>
        <taxon>Bacillati</taxon>
        <taxon>Actinomycetota</taxon>
        <taxon>Actinomycetes</taxon>
        <taxon>Micrococcales</taxon>
        <taxon>Cellulomonadaceae</taxon>
        <taxon>Cellulomonas</taxon>
    </lineage>
</organism>
<evidence type="ECO:0000313" key="7">
    <source>
        <dbReference type="EMBL" id="GEP68619.1"/>
    </source>
</evidence>
<reference evidence="7 8" key="1">
    <citation type="submission" date="2019-07" db="EMBL/GenBank/DDBJ databases">
        <title>Whole genome shotgun sequence of Cellulomonas soli NBRC 109434.</title>
        <authorList>
            <person name="Hosoyama A."/>
            <person name="Uohara A."/>
            <person name="Ohji S."/>
            <person name="Ichikawa N."/>
        </authorList>
    </citation>
    <scope>NUCLEOTIDE SEQUENCE [LARGE SCALE GENOMIC DNA]</scope>
    <source>
        <strain evidence="7 8">NBRC 109434</strain>
    </source>
</reference>
<feature type="compositionally biased region" description="Low complexity" evidence="4">
    <location>
        <begin position="1"/>
        <end position="12"/>
    </location>
</feature>
<comment type="caution">
    <text evidence="7">The sequence shown here is derived from an EMBL/GenBank/DDBJ whole genome shotgun (WGS) entry which is preliminary data.</text>
</comment>
<dbReference type="PANTHER" id="PTHR30627:SF1">
    <property type="entry name" value="PEPTIDOGLYCAN D,D-TRANSPEPTIDASE FTSI"/>
    <property type="match status" value="1"/>
</dbReference>
<dbReference type="AlphaFoldDB" id="A0A512PBN5"/>
<dbReference type="InterPro" id="IPR012338">
    <property type="entry name" value="Beta-lactam/transpept-like"/>
</dbReference>
<evidence type="ECO:0000256" key="3">
    <source>
        <dbReference type="ARBA" id="ARBA00023136"/>
    </source>
</evidence>
<dbReference type="Pfam" id="PF00905">
    <property type="entry name" value="Transpeptidase"/>
    <property type="match status" value="1"/>
</dbReference>
<evidence type="ECO:0000313" key="8">
    <source>
        <dbReference type="Proteomes" id="UP000321798"/>
    </source>
</evidence>
<feature type="domain" description="Penicillin-binding protein transpeptidase" evidence="5">
    <location>
        <begin position="334"/>
        <end position="635"/>
    </location>
</feature>
<dbReference type="InterPro" id="IPR036138">
    <property type="entry name" value="PBP_dimer_sf"/>
</dbReference>
<dbReference type="Proteomes" id="UP000321798">
    <property type="component" value="Unassembled WGS sequence"/>
</dbReference>
<dbReference type="SUPFAM" id="SSF56601">
    <property type="entry name" value="beta-lactamase/transpeptidase-like"/>
    <property type="match status" value="1"/>
</dbReference>
<dbReference type="GO" id="GO:0005886">
    <property type="term" value="C:plasma membrane"/>
    <property type="evidence" value="ECO:0007669"/>
    <property type="project" value="TreeGrafter"/>
</dbReference>
<sequence length="659" mass="67245">MTGARASAAARPGAREAEGPKGSASARSATKRGAVTAVPKTPRTGTASAARAGSTRGRAPRPSLRRRGGGPAGPFGAAPGPGLPGPGSKGRLAFLTVALTLVVLVFAGRLVWVQGIHGSEVAAIALAKRLTAPQESIGTRGEITDADGKALAVSVERYVISVNQLLVADFQGTNGTSDGAVGVADRLAPLLDMDPATLGATLVGEREYKVIKKDVLPAVAREIRAEGLPGVNVDKVAERIYPNGTLAGNVIGFVNSSGVGLDGLEAALDDRLQGTAGSEVYESGRRGQPIPGGFSESTEAVAGDSVQLTLDADIQWKAQEALDAQVAATGADSGSIVVMDTVTGEIYALADSGSIDPNNPAVDGSLAPSVSDIFEPGSTGKVITMAAALESGLVTPQTQFEVPYEYTAENGQTFKDSHEHGVLNLTTTGILAESSNTGTVMIGQHLTLAQRYDYLSRFGFGAKTGIELPAESAGRLRAGDTWDTWDKRSQLSVLFGQAVSVTALQATSVFATIANNGVHVQPHLIKGWTDADGTYTAAEIPAGTQVVSEQTADTVLSMLESVVDDGTGASASIPGYRVAGKTGTAQNFGGGPGITASFIGVAPADSPRLAVSVVLKNPRSSEWGGTVAAPVFSDVTAYALAELGVAPSGSQATLFPTTW</sequence>
<comment type="similarity">
    <text evidence="2">Belongs to the transpeptidase family.</text>
</comment>
<dbReference type="Gene3D" id="3.90.1310.10">
    <property type="entry name" value="Penicillin-binding protein 2a (Domain 2)"/>
    <property type="match status" value="1"/>
</dbReference>
<dbReference type="Gene3D" id="3.30.450.330">
    <property type="match status" value="1"/>
</dbReference>
<evidence type="ECO:0000259" key="5">
    <source>
        <dbReference type="Pfam" id="PF00905"/>
    </source>
</evidence>
<evidence type="ECO:0000259" key="6">
    <source>
        <dbReference type="Pfam" id="PF03717"/>
    </source>
</evidence>
<protein>
    <submittedName>
        <fullName evidence="7">Cell division protein FtsI</fullName>
    </submittedName>
</protein>
<dbReference type="SUPFAM" id="SSF56519">
    <property type="entry name" value="Penicillin binding protein dimerisation domain"/>
    <property type="match status" value="1"/>
</dbReference>
<evidence type="ECO:0000256" key="1">
    <source>
        <dbReference type="ARBA" id="ARBA00004370"/>
    </source>
</evidence>
<feature type="compositionally biased region" description="Low complexity" evidence="4">
    <location>
        <begin position="41"/>
        <end position="62"/>
    </location>
</feature>
<comment type="subcellular location">
    <subcellularLocation>
        <location evidence="1">Membrane</location>
    </subcellularLocation>
</comment>
<dbReference type="GO" id="GO:0008658">
    <property type="term" value="F:penicillin binding"/>
    <property type="evidence" value="ECO:0007669"/>
    <property type="project" value="InterPro"/>
</dbReference>
<dbReference type="GO" id="GO:0071555">
    <property type="term" value="P:cell wall organization"/>
    <property type="evidence" value="ECO:0007669"/>
    <property type="project" value="TreeGrafter"/>
</dbReference>
<dbReference type="InterPro" id="IPR050515">
    <property type="entry name" value="Beta-lactam/transpept"/>
</dbReference>
<feature type="region of interest" description="Disordered" evidence="4">
    <location>
        <begin position="1"/>
        <end position="84"/>
    </location>
</feature>
<feature type="domain" description="Penicillin-binding protein dimerisation" evidence="6">
    <location>
        <begin position="138"/>
        <end position="290"/>
    </location>
</feature>
<dbReference type="Gene3D" id="3.40.710.10">
    <property type="entry name" value="DD-peptidase/beta-lactamase superfamily"/>
    <property type="match status" value="1"/>
</dbReference>
<keyword evidence="7" id="KW-0131">Cell cycle</keyword>
<evidence type="ECO:0000256" key="2">
    <source>
        <dbReference type="ARBA" id="ARBA00007171"/>
    </source>
</evidence>